<protein>
    <recommendedName>
        <fullName evidence="1">Integrase catalytic domain-containing protein</fullName>
    </recommendedName>
</protein>
<dbReference type="PANTHER" id="PTHR48475:SF1">
    <property type="entry name" value="RNASE H TYPE-1 DOMAIN-CONTAINING PROTEIN"/>
    <property type="match status" value="1"/>
</dbReference>
<dbReference type="SUPFAM" id="SSF56672">
    <property type="entry name" value="DNA/RNA polymerases"/>
    <property type="match status" value="1"/>
</dbReference>
<dbReference type="InterPro" id="IPR043502">
    <property type="entry name" value="DNA/RNA_pol_sf"/>
</dbReference>
<name>A0ABM4W8M2_COFAR</name>
<dbReference type="Gene3D" id="3.30.420.10">
    <property type="entry name" value="Ribonuclease H-like superfamily/Ribonuclease H"/>
    <property type="match status" value="2"/>
</dbReference>
<dbReference type="SUPFAM" id="SSF53098">
    <property type="entry name" value="Ribonuclease H-like"/>
    <property type="match status" value="1"/>
</dbReference>
<feature type="domain" description="Integrase catalytic" evidence="1">
    <location>
        <begin position="186"/>
        <end position="275"/>
    </location>
</feature>
<organism evidence="2 3">
    <name type="scientific">Coffea arabica</name>
    <name type="common">Arabian coffee</name>
    <dbReference type="NCBI Taxonomy" id="13443"/>
    <lineage>
        <taxon>Eukaryota</taxon>
        <taxon>Viridiplantae</taxon>
        <taxon>Streptophyta</taxon>
        <taxon>Embryophyta</taxon>
        <taxon>Tracheophyta</taxon>
        <taxon>Spermatophyta</taxon>
        <taxon>Magnoliopsida</taxon>
        <taxon>eudicotyledons</taxon>
        <taxon>Gunneridae</taxon>
        <taxon>Pentapetalae</taxon>
        <taxon>asterids</taxon>
        <taxon>lamiids</taxon>
        <taxon>Gentianales</taxon>
        <taxon>Rubiaceae</taxon>
        <taxon>Ixoroideae</taxon>
        <taxon>Gardenieae complex</taxon>
        <taxon>Bertiereae - Coffeeae clade</taxon>
        <taxon>Coffeeae</taxon>
        <taxon>Coffea</taxon>
    </lineage>
</organism>
<dbReference type="PANTHER" id="PTHR48475">
    <property type="entry name" value="RIBONUCLEASE H"/>
    <property type="match status" value="1"/>
</dbReference>
<dbReference type="InterPro" id="IPR012337">
    <property type="entry name" value="RNaseH-like_sf"/>
</dbReference>
<accession>A0ABM4W8M2</accession>
<gene>
    <name evidence="3" type="primary">LOC140021222</name>
</gene>
<evidence type="ECO:0000313" key="3">
    <source>
        <dbReference type="RefSeq" id="XP_071928090.1"/>
    </source>
</evidence>
<dbReference type="Pfam" id="PF13456">
    <property type="entry name" value="RVT_3"/>
    <property type="match status" value="1"/>
</dbReference>
<dbReference type="GeneID" id="140021222"/>
<evidence type="ECO:0000313" key="2">
    <source>
        <dbReference type="Proteomes" id="UP001652660"/>
    </source>
</evidence>
<sequence length="275" mass="31544">MDWNDDCQQVFVKIKNYLLNSPVLVRPQSERPLIMYLSVLDETIGCRLFFDGASNSFETGIGVVLVSVEGKQYLATAKLRFSCTNSMVEYEIYIFGLKMTLDMKIKKLIAFSDSDLLVHQTLKQMSSRFFLNGEILHKKTSYLGLLICIDEEEADYMMKEVHSGVYEPHMNGDLLAEKIIRTIITQMTAPWPYSMWGMDVVGTINPPALNGHRFILVAIEYFTKWVETASYKHVTKKVVLHFLRNNIICHFGLPKTLITDSAKNLNNDMMDELCE</sequence>
<proteinExistence type="predicted"/>
<dbReference type="PROSITE" id="PS50994">
    <property type="entry name" value="INTEGRASE"/>
    <property type="match status" value="1"/>
</dbReference>
<evidence type="ECO:0000259" key="1">
    <source>
        <dbReference type="PROSITE" id="PS50994"/>
    </source>
</evidence>
<dbReference type="Proteomes" id="UP001652660">
    <property type="component" value="Chromosome 11e"/>
</dbReference>
<reference evidence="3" key="1">
    <citation type="submission" date="2025-08" db="UniProtKB">
        <authorList>
            <consortium name="RefSeq"/>
        </authorList>
    </citation>
    <scope>IDENTIFICATION</scope>
    <source>
        <tissue evidence="3">Leaves</tissue>
    </source>
</reference>
<dbReference type="InterPro" id="IPR002156">
    <property type="entry name" value="RNaseH_domain"/>
</dbReference>
<dbReference type="InterPro" id="IPR001584">
    <property type="entry name" value="Integrase_cat-core"/>
</dbReference>
<keyword evidence="2" id="KW-1185">Reference proteome</keyword>
<dbReference type="InterPro" id="IPR036397">
    <property type="entry name" value="RNaseH_sf"/>
</dbReference>
<dbReference type="RefSeq" id="XP_071928090.1">
    <property type="nucleotide sequence ID" value="XM_072071989.1"/>
</dbReference>